<accession>G5IBA1</accession>
<comment type="caution">
    <text evidence="6">The sequence shown here is derived from an EMBL/GenBank/DDBJ whole genome shotgun (WGS) entry which is preliminary data.</text>
</comment>
<reference evidence="6 7" key="1">
    <citation type="submission" date="2011-08" db="EMBL/GenBank/DDBJ databases">
        <title>The Genome Sequence of Clostridium hathewayi WAL-18680.</title>
        <authorList>
            <consortium name="The Broad Institute Genome Sequencing Platform"/>
            <person name="Earl A."/>
            <person name="Ward D."/>
            <person name="Feldgarden M."/>
            <person name="Gevers D."/>
            <person name="Finegold S.M."/>
            <person name="Summanen P.H."/>
            <person name="Molitoris D.R."/>
            <person name="Song M."/>
            <person name="Daigneault M."/>
            <person name="Allen-Vercoe E."/>
            <person name="Young S.K."/>
            <person name="Zeng Q."/>
            <person name="Gargeya S."/>
            <person name="Fitzgerald M."/>
            <person name="Haas B."/>
            <person name="Abouelleil A."/>
            <person name="Alvarado L."/>
            <person name="Arachchi H.M."/>
            <person name="Berlin A."/>
            <person name="Brown A."/>
            <person name="Chapman S.B."/>
            <person name="Chen Z."/>
            <person name="Dunbar C."/>
            <person name="Freedman E."/>
            <person name="Gearin G."/>
            <person name="Gellesch M."/>
            <person name="Goldberg J."/>
            <person name="Griggs A."/>
            <person name="Gujja S."/>
            <person name="Heiman D."/>
            <person name="Howarth C."/>
            <person name="Larson L."/>
            <person name="Lui A."/>
            <person name="MacDonald P.J.P."/>
            <person name="Montmayeur A."/>
            <person name="Murphy C."/>
            <person name="Neiman D."/>
            <person name="Pearson M."/>
            <person name="Priest M."/>
            <person name="Roberts A."/>
            <person name="Saif S."/>
            <person name="Shea T."/>
            <person name="Shenoy N."/>
            <person name="Sisk P."/>
            <person name="Stolte C."/>
            <person name="Sykes S."/>
            <person name="Wortman J."/>
            <person name="Nusbaum C."/>
            <person name="Birren B."/>
        </authorList>
    </citation>
    <scope>NUCLEOTIDE SEQUENCE [LARGE SCALE GENOMIC DNA]</scope>
    <source>
        <strain evidence="6 7">WAL-18680</strain>
    </source>
</reference>
<keyword evidence="4" id="KW-1133">Transmembrane helix</keyword>
<evidence type="ECO:0000313" key="6">
    <source>
        <dbReference type="EMBL" id="EHI61208.1"/>
    </source>
</evidence>
<dbReference type="HOGENOM" id="CLU_020120_0_1_9"/>
<feature type="domain" description="PDZ" evidence="5">
    <location>
        <begin position="464"/>
        <end position="553"/>
    </location>
</feature>
<feature type="region of interest" description="Disordered" evidence="3">
    <location>
        <begin position="1"/>
        <end position="168"/>
    </location>
</feature>
<dbReference type="SMART" id="SM00228">
    <property type="entry name" value="PDZ"/>
    <property type="match status" value="1"/>
</dbReference>
<feature type="transmembrane region" description="Helical" evidence="4">
    <location>
        <begin position="174"/>
        <end position="198"/>
    </location>
</feature>
<dbReference type="InterPro" id="IPR051201">
    <property type="entry name" value="Chloro_Bact_Ser_Proteases"/>
</dbReference>
<dbReference type="PRINTS" id="PR00834">
    <property type="entry name" value="PROTEASES2C"/>
</dbReference>
<dbReference type="AlphaFoldDB" id="G5IBA1"/>
<dbReference type="GO" id="GO:0004252">
    <property type="term" value="F:serine-type endopeptidase activity"/>
    <property type="evidence" value="ECO:0007669"/>
    <property type="project" value="InterPro"/>
</dbReference>
<dbReference type="PANTHER" id="PTHR43343">
    <property type="entry name" value="PEPTIDASE S12"/>
    <property type="match status" value="1"/>
</dbReference>
<keyword evidence="1" id="KW-0645">Protease</keyword>
<dbReference type="EMBL" id="ADLN01000006">
    <property type="protein sequence ID" value="EHI61208.1"/>
    <property type="molecule type" value="Genomic_DNA"/>
</dbReference>
<dbReference type="InterPro" id="IPR036034">
    <property type="entry name" value="PDZ_sf"/>
</dbReference>
<evidence type="ECO:0000256" key="1">
    <source>
        <dbReference type="ARBA" id="ARBA00022670"/>
    </source>
</evidence>
<dbReference type="InterPro" id="IPR001478">
    <property type="entry name" value="PDZ"/>
</dbReference>
<evidence type="ECO:0000256" key="4">
    <source>
        <dbReference type="SAM" id="Phobius"/>
    </source>
</evidence>
<organism evidence="6 7">
    <name type="scientific">Hungatella hathewayi WAL-18680</name>
    <dbReference type="NCBI Taxonomy" id="742737"/>
    <lineage>
        <taxon>Bacteria</taxon>
        <taxon>Bacillati</taxon>
        <taxon>Bacillota</taxon>
        <taxon>Clostridia</taxon>
        <taxon>Lachnospirales</taxon>
        <taxon>Lachnospiraceae</taxon>
        <taxon>Hungatella</taxon>
    </lineage>
</organism>
<dbReference type="Gene3D" id="2.30.42.10">
    <property type="match status" value="1"/>
</dbReference>
<feature type="compositionally biased region" description="Low complexity" evidence="3">
    <location>
        <begin position="69"/>
        <end position="121"/>
    </location>
</feature>
<evidence type="ECO:0000256" key="3">
    <source>
        <dbReference type="SAM" id="MobiDB-lite"/>
    </source>
</evidence>
<protein>
    <recommendedName>
        <fullName evidence="5">PDZ domain-containing protein</fullName>
    </recommendedName>
</protein>
<dbReference type="InterPro" id="IPR001940">
    <property type="entry name" value="Peptidase_S1C"/>
</dbReference>
<dbReference type="Pfam" id="PF13365">
    <property type="entry name" value="Trypsin_2"/>
    <property type="match status" value="1"/>
</dbReference>
<gene>
    <name evidence="6" type="ORF">HMPREF9473_00823</name>
</gene>
<sequence length="576" mass="61400">MIMYDEKNNNQEFSSNGNPDEHKAEEITTNFVMKDSAQEESSTQENQGQQMTGGESHAGQSQTVTGEVSQTASYGQSGYGQSQSQSGQTLGGQTQSSQSMYGQNSQNGQQNQNAQGQGLNQYHPGQQGYSQYGQNRYSQSQYGENRTSGSYQNSYIPPEPAKKEKKKHGMASKIAGITAAALLFGTVSGGTMVGINMISDSFRKAEYPQVSQSETLADNGGVNQAEDSTEASGNAQASVALATDVSSIVEKAMPSVVAINNTMLYQGSTWFGQTQTYEVPSSGSGIIVGQNDEELLIVTNNHVVADSSTLSVTFIDDTAVNAAIKGTDAESDLAVIAVPLKDIPEGTLSQITIATLGDSDDLKVGQGVIAIGNALGYGQSVTVGYVSALNREVRTENDVTRNLLQTDAAINPGNSGGALLNMKGEVIGINAAKYSSTEVEGMGYAIPISKAQDIINNLMTKKTRNEVASEKAGYLGIQGQNIDEEMAKMFDMPTGIFVYKIIEGGAASKTDLREKDIIVKFDDQTVKTMANLQDMLKYYEEGETVDLTVKSLENGTYVERTVTVTLGSKASIQTNE</sequence>
<evidence type="ECO:0000256" key="2">
    <source>
        <dbReference type="ARBA" id="ARBA00022801"/>
    </source>
</evidence>
<dbReference type="Gene3D" id="2.40.10.120">
    <property type="match status" value="1"/>
</dbReference>
<evidence type="ECO:0000259" key="5">
    <source>
        <dbReference type="PROSITE" id="PS50106"/>
    </source>
</evidence>
<dbReference type="Pfam" id="PF13180">
    <property type="entry name" value="PDZ_2"/>
    <property type="match status" value="1"/>
</dbReference>
<keyword evidence="4" id="KW-0812">Transmembrane</keyword>
<dbReference type="Proteomes" id="UP000005384">
    <property type="component" value="Unassembled WGS sequence"/>
</dbReference>
<dbReference type="GO" id="GO:0006508">
    <property type="term" value="P:proteolysis"/>
    <property type="evidence" value="ECO:0007669"/>
    <property type="project" value="UniProtKB-KW"/>
</dbReference>
<dbReference type="InterPro" id="IPR009003">
    <property type="entry name" value="Peptidase_S1_PA"/>
</dbReference>
<evidence type="ECO:0000313" key="7">
    <source>
        <dbReference type="Proteomes" id="UP000005384"/>
    </source>
</evidence>
<dbReference type="PROSITE" id="PS50106">
    <property type="entry name" value="PDZ"/>
    <property type="match status" value="1"/>
</dbReference>
<name>G5IBA1_9FIRM</name>
<keyword evidence="2" id="KW-0378">Hydrolase</keyword>
<keyword evidence="7" id="KW-1185">Reference proteome</keyword>
<dbReference type="PATRIC" id="fig|742737.3.peg.818"/>
<dbReference type="PANTHER" id="PTHR43343:SF3">
    <property type="entry name" value="PROTEASE DO-LIKE 8, CHLOROPLASTIC"/>
    <property type="match status" value="1"/>
</dbReference>
<feature type="compositionally biased region" description="Polar residues" evidence="3">
    <location>
        <begin position="123"/>
        <end position="155"/>
    </location>
</feature>
<feature type="compositionally biased region" description="Polar residues" evidence="3">
    <location>
        <begin position="39"/>
        <end position="68"/>
    </location>
</feature>
<keyword evidence="4" id="KW-0472">Membrane</keyword>
<proteinExistence type="predicted"/>
<dbReference type="SUPFAM" id="SSF50156">
    <property type="entry name" value="PDZ domain-like"/>
    <property type="match status" value="1"/>
</dbReference>
<dbReference type="SUPFAM" id="SSF50494">
    <property type="entry name" value="Trypsin-like serine proteases"/>
    <property type="match status" value="1"/>
</dbReference>